<feature type="transmembrane region" description="Helical" evidence="1">
    <location>
        <begin position="170"/>
        <end position="190"/>
    </location>
</feature>
<evidence type="ECO:0000313" key="4">
    <source>
        <dbReference type="Proteomes" id="UP000037558"/>
    </source>
</evidence>
<dbReference type="Pfam" id="PF02517">
    <property type="entry name" value="Rce1-like"/>
    <property type="match status" value="1"/>
</dbReference>
<dbReference type="GO" id="GO:0006508">
    <property type="term" value="P:proteolysis"/>
    <property type="evidence" value="ECO:0007669"/>
    <property type="project" value="UniProtKB-KW"/>
</dbReference>
<dbReference type="STRING" id="284581.AMD01_13465"/>
<keyword evidence="3" id="KW-0645">Protease</keyword>
<proteinExistence type="predicted"/>
<sequence>MNKNWKTVDRWGIKEFTLLLLLEFVGVIGGIKFGLKPLYEQWFQNELYAGTLIGLTIAVVLTLGVYFIALRPKSLAWREVGVTPFAKKDWKMIALFSIMVMISAVILVSAMSYIGGTWENSKTESLKQDVTFWTVFLGFVSAAIISPIYEELFYRGFLYRWIRTRMGVTGGLLISALIFTMAHIPAYSVMPVNFVSGILFALAYERTNSIWPSVIIHGSTNGMMVLLASLS</sequence>
<protein>
    <submittedName>
        <fullName evidence="3">CAAX protease</fullName>
    </submittedName>
</protein>
<dbReference type="InterPro" id="IPR052710">
    <property type="entry name" value="CAAX_protease"/>
</dbReference>
<dbReference type="PATRIC" id="fig|284581.3.peg.4821"/>
<keyword evidence="4" id="KW-1185">Reference proteome</keyword>
<name>A0A0M0L0V6_9BACI</name>
<dbReference type="PANTHER" id="PTHR36435">
    <property type="entry name" value="SLR1288 PROTEIN"/>
    <property type="match status" value="1"/>
</dbReference>
<dbReference type="InterPro" id="IPR003675">
    <property type="entry name" value="Rce1/LyrA-like_dom"/>
</dbReference>
<evidence type="ECO:0000256" key="1">
    <source>
        <dbReference type="SAM" id="Phobius"/>
    </source>
</evidence>
<dbReference type="RefSeq" id="WP_053401943.1">
    <property type="nucleotide sequence ID" value="NZ_JAUKEN010000001.1"/>
</dbReference>
<gene>
    <name evidence="3" type="ORF">AMD01_13465</name>
</gene>
<dbReference type="GO" id="GO:0080120">
    <property type="term" value="P:CAAX-box protein maturation"/>
    <property type="evidence" value="ECO:0007669"/>
    <property type="project" value="UniProtKB-ARBA"/>
</dbReference>
<feature type="domain" description="CAAX prenyl protease 2/Lysostaphin resistance protein A-like" evidence="2">
    <location>
        <begin position="134"/>
        <end position="223"/>
    </location>
</feature>
<dbReference type="EMBL" id="LILC01000016">
    <property type="protein sequence ID" value="KOO44288.1"/>
    <property type="molecule type" value="Genomic_DNA"/>
</dbReference>
<dbReference type="OrthoDB" id="9782250at2"/>
<feature type="transmembrane region" description="Helical" evidence="1">
    <location>
        <begin position="90"/>
        <end position="110"/>
    </location>
</feature>
<organism evidence="3 4">
    <name type="scientific">Priestia koreensis</name>
    <dbReference type="NCBI Taxonomy" id="284581"/>
    <lineage>
        <taxon>Bacteria</taxon>
        <taxon>Bacillati</taxon>
        <taxon>Bacillota</taxon>
        <taxon>Bacilli</taxon>
        <taxon>Bacillales</taxon>
        <taxon>Bacillaceae</taxon>
        <taxon>Priestia</taxon>
    </lineage>
</organism>
<dbReference type="AlphaFoldDB" id="A0A0M0L0V6"/>
<keyword evidence="1" id="KW-0472">Membrane</keyword>
<keyword evidence="3" id="KW-0378">Hydrolase</keyword>
<feature type="transmembrane region" description="Helical" evidence="1">
    <location>
        <begin position="16"/>
        <end position="35"/>
    </location>
</feature>
<feature type="transmembrane region" description="Helical" evidence="1">
    <location>
        <begin position="130"/>
        <end position="149"/>
    </location>
</feature>
<keyword evidence="1" id="KW-1133">Transmembrane helix</keyword>
<accession>A0A0M0L0V6</accession>
<reference evidence="4" key="1">
    <citation type="submission" date="2015-08" db="EMBL/GenBank/DDBJ databases">
        <title>Fjat-14210 dsm16467.</title>
        <authorList>
            <person name="Liu B."/>
            <person name="Wang J."/>
            <person name="Zhu Y."/>
            <person name="Liu G."/>
            <person name="Chen Q."/>
            <person name="Chen Z."/>
            <person name="Lan J."/>
            <person name="Che J."/>
            <person name="Ge C."/>
            <person name="Shi H."/>
            <person name="Pan Z."/>
            <person name="Liu X."/>
        </authorList>
    </citation>
    <scope>NUCLEOTIDE SEQUENCE [LARGE SCALE GENOMIC DNA]</scope>
    <source>
        <strain evidence="4">DSM 16467</strain>
    </source>
</reference>
<dbReference type="GO" id="GO:0004175">
    <property type="term" value="F:endopeptidase activity"/>
    <property type="evidence" value="ECO:0007669"/>
    <property type="project" value="UniProtKB-ARBA"/>
</dbReference>
<dbReference type="PANTHER" id="PTHR36435:SF1">
    <property type="entry name" value="CAAX AMINO TERMINAL PROTEASE FAMILY PROTEIN"/>
    <property type="match status" value="1"/>
</dbReference>
<comment type="caution">
    <text evidence="3">The sequence shown here is derived from an EMBL/GenBank/DDBJ whole genome shotgun (WGS) entry which is preliminary data.</text>
</comment>
<keyword evidence="1" id="KW-0812">Transmembrane</keyword>
<dbReference type="Proteomes" id="UP000037558">
    <property type="component" value="Unassembled WGS sequence"/>
</dbReference>
<evidence type="ECO:0000259" key="2">
    <source>
        <dbReference type="Pfam" id="PF02517"/>
    </source>
</evidence>
<feature type="transmembrane region" description="Helical" evidence="1">
    <location>
        <begin position="47"/>
        <end position="69"/>
    </location>
</feature>
<evidence type="ECO:0000313" key="3">
    <source>
        <dbReference type="EMBL" id="KOO44288.1"/>
    </source>
</evidence>